<evidence type="ECO:0000313" key="3">
    <source>
        <dbReference type="EMBL" id="QCR05769.1"/>
    </source>
</evidence>
<dbReference type="OrthoDB" id="9899765at2"/>
<evidence type="ECO:0000313" key="5">
    <source>
        <dbReference type="Proteomes" id="UP000303847"/>
    </source>
</evidence>
<dbReference type="Proteomes" id="UP000295985">
    <property type="component" value="Unassembled WGS sequence"/>
</dbReference>
<evidence type="ECO:0000313" key="2">
    <source>
        <dbReference type="EMBL" id="PWC25847.1"/>
    </source>
</evidence>
<dbReference type="Proteomes" id="UP000303847">
    <property type="component" value="Chromosome"/>
</dbReference>
<dbReference type="RefSeq" id="WP_009114096.1">
    <property type="nucleotide sequence ID" value="NZ_CP034036.1"/>
</dbReference>
<feature type="region of interest" description="Disordered" evidence="1">
    <location>
        <begin position="1"/>
        <end position="26"/>
    </location>
</feature>
<protein>
    <submittedName>
        <fullName evidence="2">Uncharacterized protein</fullName>
    </submittedName>
</protein>
<dbReference type="EMBL" id="QDKK01000001">
    <property type="protein sequence ID" value="PWC25847.1"/>
    <property type="molecule type" value="Genomic_DNA"/>
</dbReference>
<evidence type="ECO:0000256" key="1">
    <source>
        <dbReference type="SAM" id="MobiDB-lite"/>
    </source>
</evidence>
<accession>A0A2U1UW20</accession>
<keyword evidence="5" id="KW-1185">Reference proteome</keyword>
<sequence>MAKDKNKIKGSAPKSEAQRQSVRREKLEKEFGKAVTLHMSEANKKRLDQVTEKLTGNYRPGTRERSVTIAELVNQYYISYIMPRSGKIAEYIYEKYGEIWEMQFVEEMRDKEIVAIMNKRGDEVPTKNEDGTISLEKRKWQEDDVSLYRDAESVGKLMKKVNDSSDY</sequence>
<dbReference type="AlphaFoldDB" id="A0A2U1UW20"/>
<dbReference type="EMBL" id="CP034036">
    <property type="protein sequence ID" value="QCR05769.1"/>
    <property type="molecule type" value="Genomic_DNA"/>
</dbReference>
<organism evidence="2 4">
    <name type="scientific">Brenneria nigrifluens DSM 30175 = ATCC 13028</name>
    <dbReference type="NCBI Taxonomy" id="1121120"/>
    <lineage>
        <taxon>Bacteria</taxon>
        <taxon>Pseudomonadati</taxon>
        <taxon>Pseudomonadota</taxon>
        <taxon>Gammaproteobacteria</taxon>
        <taxon>Enterobacterales</taxon>
        <taxon>Pectobacteriaceae</taxon>
        <taxon>Brenneria</taxon>
    </lineage>
</organism>
<evidence type="ECO:0000313" key="4">
    <source>
        <dbReference type="Proteomes" id="UP000295985"/>
    </source>
</evidence>
<proteinExistence type="predicted"/>
<reference evidence="2 4" key="1">
    <citation type="submission" date="2018-04" db="EMBL/GenBank/DDBJ databases">
        <title>Brenneria corticis sp.nov.</title>
        <authorList>
            <person name="Li Y."/>
        </authorList>
    </citation>
    <scope>NUCLEOTIDE SEQUENCE [LARGE SCALE GENOMIC DNA]</scope>
    <source>
        <strain evidence="2 4">LMG 2694</strain>
    </source>
</reference>
<reference evidence="3 5" key="2">
    <citation type="submission" date="2018-11" db="EMBL/GenBank/DDBJ databases">
        <title>Genome sequences of Brenneria nigrifluens and Brenneria rubrifaciens.</title>
        <authorList>
            <person name="Poret-Peterson A.T."/>
            <person name="McClean A.E."/>
            <person name="Kluepfel D.A."/>
        </authorList>
    </citation>
    <scope>NUCLEOTIDE SEQUENCE [LARGE SCALE GENOMIC DNA]</scope>
    <source>
        <strain evidence="3 5">ATCC 13028</strain>
    </source>
</reference>
<gene>
    <name evidence="2" type="ORF">DDT54_00490</name>
    <name evidence="3" type="ORF">EH206_17225</name>
</gene>
<name>A0A2U1UW20_9GAMM</name>